<dbReference type="Proteomes" id="UP000054477">
    <property type="component" value="Unassembled WGS sequence"/>
</dbReference>
<feature type="region of interest" description="Disordered" evidence="1">
    <location>
        <begin position="28"/>
        <end position="48"/>
    </location>
</feature>
<dbReference type="HOGENOM" id="CLU_2654891_0_0_1"/>
<dbReference type="AlphaFoldDB" id="A0A0C9WS70"/>
<dbReference type="EMBL" id="KN838604">
    <property type="protein sequence ID" value="KIK01590.1"/>
    <property type="molecule type" value="Genomic_DNA"/>
</dbReference>
<evidence type="ECO:0000313" key="2">
    <source>
        <dbReference type="EMBL" id="KIK01590.1"/>
    </source>
</evidence>
<proteinExistence type="predicted"/>
<keyword evidence="3" id="KW-1185">Reference proteome</keyword>
<evidence type="ECO:0000256" key="1">
    <source>
        <dbReference type="SAM" id="MobiDB-lite"/>
    </source>
</evidence>
<feature type="compositionally biased region" description="Low complexity" evidence="1">
    <location>
        <begin position="29"/>
        <end position="48"/>
    </location>
</feature>
<organism evidence="2 3">
    <name type="scientific">Laccaria amethystina LaAM-08-1</name>
    <dbReference type="NCBI Taxonomy" id="1095629"/>
    <lineage>
        <taxon>Eukaryota</taxon>
        <taxon>Fungi</taxon>
        <taxon>Dikarya</taxon>
        <taxon>Basidiomycota</taxon>
        <taxon>Agaricomycotina</taxon>
        <taxon>Agaricomycetes</taxon>
        <taxon>Agaricomycetidae</taxon>
        <taxon>Agaricales</taxon>
        <taxon>Agaricineae</taxon>
        <taxon>Hydnangiaceae</taxon>
        <taxon>Laccaria</taxon>
    </lineage>
</organism>
<name>A0A0C9WS70_9AGAR</name>
<evidence type="ECO:0000313" key="3">
    <source>
        <dbReference type="Proteomes" id="UP000054477"/>
    </source>
</evidence>
<sequence length="76" mass="8174">MPVPFFHSRVPAAHPAFIVQSELLKDLPSGSPSTASCPRSSSSPFSLESVHPGRGVDTSWIVVNVNLEQIYGGRKL</sequence>
<gene>
    <name evidence="2" type="ORF">K443DRAFT_678260</name>
</gene>
<reference evidence="3" key="2">
    <citation type="submission" date="2015-01" db="EMBL/GenBank/DDBJ databases">
        <title>Evolutionary Origins and Diversification of the Mycorrhizal Mutualists.</title>
        <authorList>
            <consortium name="DOE Joint Genome Institute"/>
            <consortium name="Mycorrhizal Genomics Consortium"/>
            <person name="Kohler A."/>
            <person name="Kuo A."/>
            <person name="Nagy L.G."/>
            <person name="Floudas D."/>
            <person name="Copeland A."/>
            <person name="Barry K.W."/>
            <person name="Cichocki N."/>
            <person name="Veneault-Fourrey C."/>
            <person name="LaButti K."/>
            <person name="Lindquist E.A."/>
            <person name="Lipzen A."/>
            <person name="Lundell T."/>
            <person name="Morin E."/>
            <person name="Murat C."/>
            <person name="Riley R."/>
            <person name="Ohm R."/>
            <person name="Sun H."/>
            <person name="Tunlid A."/>
            <person name="Henrissat B."/>
            <person name="Grigoriev I.V."/>
            <person name="Hibbett D.S."/>
            <person name="Martin F."/>
        </authorList>
    </citation>
    <scope>NUCLEOTIDE SEQUENCE [LARGE SCALE GENOMIC DNA]</scope>
    <source>
        <strain evidence="3">LaAM-08-1</strain>
    </source>
</reference>
<reference evidence="2 3" key="1">
    <citation type="submission" date="2014-04" db="EMBL/GenBank/DDBJ databases">
        <authorList>
            <consortium name="DOE Joint Genome Institute"/>
            <person name="Kuo A."/>
            <person name="Kohler A."/>
            <person name="Nagy L.G."/>
            <person name="Floudas D."/>
            <person name="Copeland A."/>
            <person name="Barry K.W."/>
            <person name="Cichocki N."/>
            <person name="Veneault-Fourrey C."/>
            <person name="LaButti K."/>
            <person name="Lindquist E.A."/>
            <person name="Lipzen A."/>
            <person name="Lundell T."/>
            <person name="Morin E."/>
            <person name="Murat C."/>
            <person name="Sun H."/>
            <person name="Tunlid A."/>
            <person name="Henrissat B."/>
            <person name="Grigoriev I.V."/>
            <person name="Hibbett D.S."/>
            <person name="Martin F."/>
            <person name="Nordberg H.P."/>
            <person name="Cantor M.N."/>
            <person name="Hua S.X."/>
        </authorList>
    </citation>
    <scope>NUCLEOTIDE SEQUENCE [LARGE SCALE GENOMIC DNA]</scope>
    <source>
        <strain evidence="2 3">LaAM-08-1</strain>
    </source>
</reference>
<accession>A0A0C9WS70</accession>
<protein>
    <submittedName>
        <fullName evidence="2">Uncharacterized protein</fullName>
    </submittedName>
</protein>